<comment type="caution">
    <text evidence="2">The sequence shown here is derived from an EMBL/GenBank/DDBJ whole genome shotgun (WGS) entry which is preliminary data.</text>
</comment>
<dbReference type="GO" id="GO:0005634">
    <property type="term" value="C:nucleus"/>
    <property type="evidence" value="ECO:0007669"/>
    <property type="project" value="InterPro"/>
</dbReference>
<evidence type="ECO:0000313" key="2">
    <source>
        <dbReference type="EMBL" id="KAH9323008.1"/>
    </source>
</evidence>
<accession>A0AA38GJW2</accession>
<dbReference type="GO" id="GO:0032204">
    <property type="term" value="P:regulation of telomere maintenance"/>
    <property type="evidence" value="ECO:0007669"/>
    <property type="project" value="TreeGrafter"/>
</dbReference>
<dbReference type="AlphaFoldDB" id="A0AA38GJW2"/>
<dbReference type="PANTHER" id="PTHR13413:SF0">
    <property type="entry name" value="YLP MOTIF-CONTAINING PROTEIN 1"/>
    <property type="match status" value="1"/>
</dbReference>
<dbReference type="InterPro" id="IPR026314">
    <property type="entry name" value="YLP_motif_con_p1"/>
</dbReference>
<feature type="compositionally biased region" description="Low complexity" evidence="1">
    <location>
        <begin position="193"/>
        <end position="206"/>
    </location>
</feature>
<evidence type="ECO:0000256" key="1">
    <source>
        <dbReference type="SAM" id="MobiDB-lite"/>
    </source>
</evidence>
<organism evidence="2 3">
    <name type="scientific">Taxus chinensis</name>
    <name type="common">Chinese yew</name>
    <name type="synonym">Taxus wallichiana var. chinensis</name>
    <dbReference type="NCBI Taxonomy" id="29808"/>
    <lineage>
        <taxon>Eukaryota</taxon>
        <taxon>Viridiplantae</taxon>
        <taxon>Streptophyta</taxon>
        <taxon>Embryophyta</taxon>
        <taxon>Tracheophyta</taxon>
        <taxon>Spermatophyta</taxon>
        <taxon>Pinopsida</taxon>
        <taxon>Pinidae</taxon>
        <taxon>Conifers II</taxon>
        <taxon>Cupressales</taxon>
        <taxon>Taxaceae</taxon>
        <taxon>Taxus</taxon>
    </lineage>
</organism>
<keyword evidence="3" id="KW-1185">Reference proteome</keyword>
<feature type="compositionally biased region" description="Polar residues" evidence="1">
    <location>
        <begin position="145"/>
        <end position="155"/>
    </location>
</feature>
<name>A0AA38GJW2_TAXCH</name>
<gene>
    <name evidence="2" type="ORF">KI387_017647</name>
</gene>
<feature type="region of interest" description="Disordered" evidence="1">
    <location>
        <begin position="47"/>
        <end position="100"/>
    </location>
</feature>
<sequence length="303" mass="33133">MVYPSNSSSSSIFSPKSSIIFHLTSKYMKKQNPSEWGYQLQQEGTQEAGQLYQFEGNDSNHRQLIQKTNPSIQHPPQFPQQPEQYGHQRGHKQQSQVEQADQISQYIFTSRGPEISHVNNHGSYEFRSDGVGAPPVMQISATMPKGQNLSQQPQAFTVCPPVPTLPPPPLPPSPPSSPSHALPSPPPPPASPPKSSASSGFSSAAAGTHSLPTSMRSFPDSKSSAHGYQYPPTLSHHGSGFAGVGSQGMHHMLFKQFGDQGQRLPPKLTQEDRPKVVDAIHIFKQPGRTNRPDRFVVILRGLP</sequence>
<feature type="compositionally biased region" description="Low complexity" evidence="1">
    <location>
        <begin position="70"/>
        <end position="84"/>
    </location>
</feature>
<feature type="non-terminal residue" evidence="2">
    <location>
        <position position="1"/>
    </location>
</feature>
<feature type="compositionally biased region" description="Polar residues" evidence="1">
    <location>
        <begin position="210"/>
        <end position="226"/>
    </location>
</feature>
<evidence type="ECO:0000313" key="3">
    <source>
        <dbReference type="Proteomes" id="UP000824469"/>
    </source>
</evidence>
<feature type="compositionally biased region" description="Pro residues" evidence="1">
    <location>
        <begin position="160"/>
        <end position="192"/>
    </location>
</feature>
<dbReference type="EMBL" id="JAHRHJ020000003">
    <property type="protein sequence ID" value="KAH9323008.1"/>
    <property type="molecule type" value="Genomic_DNA"/>
</dbReference>
<dbReference type="OMA" id="HHEISHA"/>
<proteinExistence type="predicted"/>
<feature type="region of interest" description="Disordered" evidence="1">
    <location>
        <begin position="145"/>
        <end position="231"/>
    </location>
</feature>
<reference evidence="2 3" key="1">
    <citation type="journal article" date="2021" name="Nat. Plants">
        <title>The Taxus genome provides insights into paclitaxel biosynthesis.</title>
        <authorList>
            <person name="Xiong X."/>
            <person name="Gou J."/>
            <person name="Liao Q."/>
            <person name="Li Y."/>
            <person name="Zhou Q."/>
            <person name="Bi G."/>
            <person name="Li C."/>
            <person name="Du R."/>
            <person name="Wang X."/>
            <person name="Sun T."/>
            <person name="Guo L."/>
            <person name="Liang H."/>
            <person name="Lu P."/>
            <person name="Wu Y."/>
            <person name="Zhang Z."/>
            <person name="Ro D.K."/>
            <person name="Shang Y."/>
            <person name="Huang S."/>
            <person name="Yan J."/>
        </authorList>
    </citation>
    <scope>NUCLEOTIDE SEQUENCE [LARGE SCALE GENOMIC DNA]</scope>
    <source>
        <strain evidence="2">Ta-2019</strain>
    </source>
</reference>
<dbReference type="PANTHER" id="PTHR13413">
    <property type="entry name" value="YLP MOTIF CONTAINING PROTEIN NUCLEAR PROTEIN ZAP"/>
    <property type="match status" value="1"/>
</dbReference>
<dbReference type="Proteomes" id="UP000824469">
    <property type="component" value="Unassembled WGS sequence"/>
</dbReference>
<protein>
    <submittedName>
        <fullName evidence="2">Uncharacterized protein</fullName>
    </submittedName>
</protein>